<evidence type="ECO:0000313" key="2">
    <source>
        <dbReference type="Proteomes" id="UP000011988"/>
    </source>
</evidence>
<comment type="caution">
    <text evidence="1">The sequence shown here is derived from an EMBL/GenBank/DDBJ whole genome shotgun (WGS) entry which is preliminary data.</text>
</comment>
<evidence type="ECO:0000313" key="1">
    <source>
        <dbReference type="EMBL" id="EMJ91257.1"/>
    </source>
</evidence>
<gene>
    <name evidence="1" type="ORF">LEP1GSC194_1014</name>
</gene>
<dbReference type="EMBL" id="ANIK01000111">
    <property type="protein sequence ID" value="EMJ91257.1"/>
    <property type="molecule type" value="Genomic_DNA"/>
</dbReference>
<dbReference type="PATRIC" id="fig|1218565.3.peg.4100"/>
<organism evidence="1 2">
    <name type="scientific">Leptospira alstonii serovar Sichuan str. 79601</name>
    <dbReference type="NCBI Taxonomy" id="1218565"/>
    <lineage>
        <taxon>Bacteria</taxon>
        <taxon>Pseudomonadati</taxon>
        <taxon>Spirochaetota</taxon>
        <taxon>Spirochaetia</taxon>
        <taxon>Leptospirales</taxon>
        <taxon>Leptospiraceae</taxon>
        <taxon>Leptospira</taxon>
    </lineage>
</organism>
<accession>M6CH87</accession>
<name>M6CH87_9LEPT</name>
<reference evidence="1 2" key="1">
    <citation type="submission" date="2013-01" db="EMBL/GenBank/DDBJ databases">
        <authorList>
            <person name="Harkins D.M."/>
            <person name="Durkin A.S."/>
            <person name="Brinkac L.M."/>
            <person name="Haft D.H."/>
            <person name="Selengut J.D."/>
            <person name="Sanka R."/>
            <person name="DePew J."/>
            <person name="Purushe J."/>
            <person name="Galloway R.L."/>
            <person name="Vinetz J.M."/>
            <person name="Sutton G.G."/>
            <person name="Nierman W.C."/>
            <person name="Fouts D.E."/>
        </authorList>
    </citation>
    <scope>NUCLEOTIDE SEQUENCE [LARGE SCALE GENOMIC DNA]</scope>
    <source>
        <strain evidence="1 2">79601</strain>
    </source>
</reference>
<sequence>MSKLFYVESTLICNKENLPFKREFSITNAKAIVVEIPKELERKARSRASPLYEICERFAQTFLR</sequence>
<dbReference type="AlphaFoldDB" id="M6CH87"/>
<protein>
    <submittedName>
        <fullName evidence="1">Uncharacterized protein</fullName>
    </submittedName>
</protein>
<proteinExistence type="predicted"/>
<dbReference type="Proteomes" id="UP000011988">
    <property type="component" value="Unassembled WGS sequence"/>
</dbReference>